<dbReference type="GO" id="GO:0000166">
    <property type="term" value="F:nucleotide binding"/>
    <property type="evidence" value="ECO:0007669"/>
    <property type="project" value="InterPro"/>
</dbReference>
<dbReference type="GO" id="GO:0016491">
    <property type="term" value="F:oxidoreductase activity"/>
    <property type="evidence" value="ECO:0007669"/>
    <property type="project" value="UniProtKB-KW"/>
</dbReference>
<keyword evidence="6" id="KW-1185">Reference proteome</keyword>
<evidence type="ECO:0000256" key="1">
    <source>
        <dbReference type="ARBA" id="ARBA00010928"/>
    </source>
</evidence>
<dbReference type="AlphaFoldDB" id="A0A0P7GZZ2"/>
<dbReference type="SUPFAM" id="SSF51735">
    <property type="entry name" value="NAD(P)-binding Rossmann-fold domains"/>
    <property type="match status" value="1"/>
</dbReference>
<dbReference type="Pfam" id="PF22725">
    <property type="entry name" value="GFO_IDH_MocA_C3"/>
    <property type="match status" value="1"/>
</dbReference>
<evidence type="ECO:0000256" key="2">
    <source>
        <dbReference type="ARBA" id="ARBA00023002"/>
    </source>
</evidence>
<evidence type="ECO:0000259" key="3">
    <source>
        <dbReference type="Pfam" id="PF01408"/>
    </source>
</evidence>
<organism evidence="5 6">
    <name type="scientific">Halolamina pelagica</name>
    <dbReference type="NCBI Taxonomy" id="699431"/>
    <lineage>
        <taxon>Archaea</taxon>
        <taxon>Methanobacteriati</taxon>
        <taxon>Methanobacteriota</taxon>
        <taxon>Stenosarchaea group</taxon>
        <taxon>Halobacteria</taxon>
        <taxon>Halobacteriales</taxon>
        <taxon>Haloferacaceae</taxon>
    </lineage>
</organism>
<dbReference type="Proteomes" id="UP000050535">
    <property type="component" value="Unassembled WGS sequence"/>
</dbReference>
<proteinExistence type="inferred from homology"/>
<reference evidence="6" key="1">
    <citation type="submission" date="2013-11" db="EMBL/GenBank/DDBJ databases">
        <authorList>
            <person name="Hoang H.T."/>
            <person name="Killian M.L."/>
            <person name="Madson D.M."/>
            <person name="Arruda P.H.E."/>
            <person name="Sun D."/>
            <person name="Schwartz K.J."/>
            <person name="Yoon K."/>
        </authorList>
    </citation>
    <scope>NUCLEOTIDE SEQUENCE [LARGE SCALE GENOMIC DNA]</scope>
    <source>
        <strain evidence="6">CDK2</strain>
    </source>
</reference>
<feature type="domain" description="Gfo/Idh/MocA-like oxidoreductase N-terminal" evidence="3">
    <location>
        <begin position="25"/>
        <end position="143"/>
    </location>
</feature>
<dbReference type="InterPro" id="IPR036291">
    <property type="entry name" value="NAD(P)-bd_dom_sf"/>
</dbReference>
<name>A0A0P7GZZ2_9EURY</name>
<dbReference type="OrthoDB" id="195534at2157"/>
<dbReference type="InterPro" id="IPR050984">
    <property type="entry name" value="Gfo/Idh/MocA_domain"/>
</dbReference>
<dbReference type="PANTHER" id="PTHR22604">
    <property type="entry name" value="OXIDOREDUCTASES"/>
    <property type="match status" value="1"/>
</dbReference>
<dbReference type="NCBIfam" id="NF041392">
    <property type="entry name" value="XylDh_Gfo6_Halo"/>
    <property type="match status" value="1"/>
</dbReference>
<dbReference type="PRINTS" id="PR01775">
    <property type="entry name" value="GLFROXRDTASE"/>
</dbReference>
<dbReference type="RefSeq" id="WP_054583971.1">
    <property type="nucleotide sequence ID" value="NZ_LGUC01000001.1"/>
</dbReference>
<dbReference type="InterPro" id="IPR008354">
    <property type="entry name" value="Glc-Fru_OxRdtase_bac"/>
</dbReference>
<dbReference type="InterPro" id="IPR049838">
    <property type="entry name" value="XacA-like"/>
</dbReference>
<evidence type="ECO:0000313" key="6">
    <source>
        <dbReference type="Proteomes" id="UP000050535"/>
    </source>
</evidence>
<dbReference type="InterPro" id="IPR000683">
    <property type="entry name" value="Gfo/Idh/MocA-like_OxRdtase_N"/>
</dbReference>
<sequence length="366" mass="38412">MDLQALVDAASTRDWDADPDGTVSLAVVGLGNYARNVSIPAIEAGDYTDLGAVVSSDPEKAARVADAHDAVVLDYEGYAEGDAVDAYDAVYVATPNRLHLDQIRTAAGHGKHVICEKPLEATTERAVAAVDACEAAGVTLMTAYRMQTDPVIRALASFVSAGGIGEPTKAMGEFTFPVLAGSKGPGQWRLDAELAGGGALMDVGVYPLNTTRYLLGADPGAVEAMARADDPFGDRPADPDSPRFADEHVHVLAAFPDGVVGEFTASFSGEADTWLELVGSDGRVRIENAFVPDGERTVRISSDAGEIEFSGVGANETREEFDYFAHCVLTGTPPEPDGRDGLTDVAIMGAAYEAAESGSRVELTRR</sequence>
<keyword evidence="2" id="KW-0560">Oxidoreductase</keyword>
<evidence type="ECO:0000259" key="4">
    <source>
        <dbReference type="Pfam" id="PF22725"/>
    </source>
</evidence>
<dbReference type="Gene3D" id="3.40.50.720">
    <property type="entry name" value="NAD(P)-binding Rossmann-like Domain"/>
    <property type="match status" value="1"/>
</dbReference>
<dbReference type="InterPro" id="IPR055170">
    <property type="entry name" value="GFO_IDH_MocA-like_dom"/>
</dbReference>
<feature type="domain" description="GFO/IDH/MocA-like oxidoreductase" evidence="4">
    <location>
        <begin position="153"/>
        <end position="284"/>
    </location>
</feature>
<dbReference type="Pfam" id="PF01408">
    <property type="entry name" value="GFO_IDH_MocA"/>
    <property type="match status" value="1"/>
</dbReference>
<protein>
    <submittedName>
        <fullName evidence="5">Putative oxidoreductase</fullName>
    </submittedName>
</protein>
<dbReference type="STRING" id="699431.SY89_02054"/>
<dbReference type="PANTHER" id="PTHR22604:SF105">
    <property type="entry name" value="TRANS-1,2-DIHYDROBENZENE-1,2-DIOL DEHYDROGENASE"/>
    <property type="match status" value="1"/>
</dbReference>
<dbReference type="Gene3D" id="3.30.360.10">
    <property type="entry name" value="Dihydrodipicolinate Reductase, domain 2"/>
    <property type="match status" value="1"/>
</dbReference>
<evidence type="ECO:0000313" key="5">
    <source>
        <dbReference type="EMBL" id="KPN31311.1"/>
    </source>
</evidence>
<dbReference type="EMBL" id="LGUC01000001">
    <property type="protein sequence ID" value="KPN31311.1"/>
    <property type="molecule type" value="Genomic_DNA"/>
</dbReference>
<comment type="caution">
    <text evidence="5">The sequence shown here is derived from an EMBL/GenBank/DDBJ whole genome shotgun (WGS) entry which is preliminary data.</text>
</comment>
<accession>A0A0P7GZZ2</accession>
<dbReference type="SUPFAM" id="SSF55347">
    <property type="entry name" value="Glyceraldehyde-3-phosphate dehydrogenase-like, C-terminal domain"/>
    <property type="match status" value="1"/>
</dbReference>
<gene>
    <name evidence="5" type="ORF">SY89_02054</name>
</gene>
<comment type="similarity">
    <text evidence="1">Belongs to the Gfo/Idh/MocA family.</text>
</comment>